<dbReference type="RefSeq" id="WP_009130130.1">
    <property type="nucleotide sequence ID" value="NZ_CABKRN010000002.1"/>
</dbReference>
<name>A0A3E5BFQ5_9BACE</name>
<proteinExistence type="predicted"/>
<reference evidence="1 2" key="1">
    <citation type="submission" date="2018-08" db="EMBL/GenBank/DDBJ databases">
        <title>A genome reference for cultivated species of the human gut microbiota.</title>
        <authorList>
            <person name="Zou Y."/>
            <person name="Xue W."/>
            <person name="Luo G."/>
        </authorList>
    </citation>
    <scope>NUCLEOTIDE SEQUENCE [LARGE SCALE GENOMIC DNA]</scope>
    <source>
        <strain evidence="1 2">OM05-15BH</strain>
    </source>
</reference>
<organism evidence="1 2">
    <name type="scientific">Bacteroides oleiciplenus</name>
    <dbReference type="NCBI Taxonomy" id="626931"/>
    <lineage>
        <taxon>Bacteria</taxon>
        <taxon>Pseudomonadati</taxon>
        <taxon>Bacteroidota</taxon>
        <taxon>Bacteroidia</taxon>
        <taxon>Bacteroidales</taxon>
        <taxon>Bacteroidaceae</taxon>
        <taxon>Bacteroides</taxon>
    </lineage>
</organism>
<comment type="caution">
    <text evidence="1">The sequence shown here is derived from an EMBL/GenBank/DDBJ whole genome shotgun (WGS) entry which is preliminary data.</text>
</comment>
<gene>
    <name evidence="1" type="ORF">DXB65_08285</name>
</gene>
<evidence type="ECO:0000313" key="1">
    <source>
        <dbReference type="EMBL" id="RGN36396.1"/>
    </source>
</evidence>
<accession>A0A3E5BFQ5</accession>
<protein>
    <submittedName>
        <fullName evidence="1">Uncharacterized protein</fullName>
    </submittedName>
</protein>
<evidence type="ECO:0000313" key="2">
    <source>
        <dbReference type="Proteomes" id="UP000260983"/>
    </source>
</evidence>
<dbReference type="Proteomes" id="UP000260983">
    <property type="component" value="Unassembled WGS sequence"/>
</dbReference>
<dbReference type="EMBL" id="QSUL01000005">
    <property type="protein sequence ID" value="RGN36396.1"/>
    <property type="molecule type" value="Genomic_DNA"/>
</dbReference>
<dbReference type="AlphaFoldDB" id="A0A3E5BFQ5"/>
<sequence>MEQILTTTLHTCRYCLKELPAEAFYMDKRTQRPESCCKACRSAAYRKRYVDSHFVNVTSHTPLLITDIQDRKQRMTLILHALQVVKESVIRKRRKLIEADLNQESLIMRISS</sequence>